<organism evidence="2 3">
    <name type="scientific">Sulfobacillus benefaciens</name>
    <dbReference type="NCBI Taxonomy" id="453960"/>
    <lineage>
        <taxon>Bacteria</taxon>
        <taxon>Bacillati</taxon>
        <taxon>Bacillota</taxon>
        <taxon>Clostridia</taxon>
        <taxon>Eubacteriales</taxon>
        <taxon>Clostridiales Family XVII. Incertae Sedis</taxon>
        <taxon>Sulfobacillus</taxon>
    </lineage>
</organism>
<accession>A0A2T2WPZ2</accession>
<evidence type="ECO:0000313" key="2">
    <source>
        <dbReference type="EMBL" id="PSR24306.1"/>
    </source>
</evidence>
<name>A0A2T2WPZ2_9FIRM</name>
<feature type="region of interest" description="Disordered" evidence="1">
    <location>
        <begin position="79"/>
        <end position="100"/>
    </location>
</feature>
<reference evidence="2 3" key="1">
    <citation type="journal article" date="2014" name="BMC Genomics">
        <title>Comparison of environmental and isolate Sulfobacillus genomes reveals diverse carbon, sulfur, nitrogen, and hydrogen metabolisms.</title>
        <authorList>
            <person name="Justice N.B."/>
            <person name="Norman A."/>
            <person name="Brown C.T."/>
            <person name="Singh A."/>
            <person name="Thomas B.C."/>
            <person name="Banfield J.F."/>
        </authorList>
    </citation>
    <scope>NUCLEOTIDE SEQUENCE [LARGE SCALE GENOMIC DNA]</scope>
    <source>
        <strain evidence="2">AMDSBA1</strain>
    </source>
</reference>
<gene>
    <name evidence="2" type="ORF">C7B43_19430</name>
</gene>
<dbReference type="EMBL" id="PXYT01000083">
    <property type="protein sequence ID" value="PSR24306.1"/>
    <property type="molecule type" value="Genomic_DNA"/>
</dbReference>
<evidence type="ECO:0000256" key="1">
    <source>
        <dbReference type="SAM" id="MobiDB-lite"/>
    </source>
</evidence>
<comment type="caution">
    <text evidence="2">The sequence shown here is derived from an EMBL/GenBank/DDBJ whole genome shotgun (WGS) entry which is preliminary data.</text>
</comment>
<evidence type="ECO:0000313" key="3">
    <source>
        <dbReference type="Proteomes" id="UP000242699"/>
    </source>
</evidence>
<sequence>MNSVVSPICRILYERPYPHPDDANLSLVLAELTTATFRPFVVWTYNRATQGYGHGDYYATRLDAEIAFTQRWQNLVNARRPAASPFNKPDASQGKEETPC</sequence>
<proteinExistence type="predicted"/>
<protein>
    <submittedName>
        <fullName evidence="2">Uncharacterized protein</fullName>
    </submittedName>
</protein>
<dbReference type="Proteomes" id="UP000242699">
    <property type="component" value="Unassembled WGS sequence"/>
</dbReference>
<dbReference type="AlphaFoldDB" id="A0A2T2WPZ2"/>